<evidence type="ECO:0000256" key="5">
    <source>
        <dbReference type="ARBA" id="ARBA00023136"/>
    </source>
</evidence>
<dbReference type="InterPro" id="IPR052192">
    <property type="entry name" value="Insect_Ionotropic_Sensory_Rcpt"/>
</dbReference>
<feature type="transmembrane region" description="Helical" evidence="8">
    <location>
        <begin position="385"/>
        <end position="405"/>
    </location>
</feature>
<dbReference type="EnsemblMetazoa" id="SCAU016888-RA">
    <property type="protein sequence ID" value="SCAU016888-PA"/>
    <property type="gene ID" value="SCAU016888"/>
</dbReference>
<name>A0A2Y9D4R8_STOCA</name>
<proteinExistence type="predicted"/>
<dbReference type="PANTHER" id="PTHR42643:SF41">
    <property type="entry name" value="IONOTROPIC RECEPTOR 20A-RELATED"/>
    <property type="match status" value="1"/>
</dbReference>
<evidence type="ECO:0000256" key="7">
    <source>
        <dbReference type="ARBA" id="ARBA00023180"/>
    </source>
</evidence>
<dbReference type="Gene3D" id="3.40.190.10">
    <property type="entry name" value="Periplasmic binding protein-like II"/>
    <property type="match status" value="1"/>
</dbReference>
<keyword evidence="4 8" id="KW-1133">Transmembrane helix</keyword>
<evidence type="ECO:0000256" key="3">
    <source>
        <dbReference type="ARBA" id="ARBA00022692"/>
    </source>
</evidence>
<feature type="transmembrane region" description="Helical" evidence="8">
    <location>
        <begin position="349"/>
        <end position="373"/>
    </location>
</feature>
<evidence type="ECO:0000313" key="10">
    <source>
        <dbReference type="Proteomes" id="UP000095300"/>
    </source>
</evidence>
<evidence type="ECO:0000313" key="9">
    <source>
        <dbReference type="EnsemblMetazoa" id="SCAU016888-PA"/>
    </source>
</evidence>
<dbReference type="AlphaFoldDB" id="A0A2Y9D4R8"/>
<feature type="transmembrane region" description="Helical" evidence="8">
    <location>
        <begin position="610"/>
        <end position="635"/>
    </location>
</feature>
<protein>
    <recommendedName>
        <fullName evidence="11">Ionotropic glutamate receptor C-terminal domain-containing protein</fullName>
    </recommendedName>
</protein>
<evidence type="ECO:0000256" key="4">
    <source>
        <dbReference type="ARBA" id="ARBA00022989"/>
    </source>
</evidence>
<evidence type="ECO:0000256" key="1">
    <source>
        <dbReference type="ARBA" id="ARBA00004651"/>
    </source>
</evidence>
<keyword evidence="5 8" id="KW-0472">Membrane</keyword>
<evidence type="ECO:0000256" key="2">
    <source>
        <dbReference type="ARBA" id="ARBA00022475"/>
    </source>
</evidence>
<keyword evidence="10" id="KW-1185">Reference proteome</keyword>
<evidence type="ECO:0000256" key="6">
    <source>
        <dbReference type="ARBA" id="ARBA00023170"/>
    </source>
</evidence>
<dbReference type="VEuPathDB" id="VectorBase:SCAU016888"/>
<comment type="subcellular location">
    <subcellularLocation>
        <location evidence="1">Cell membrane</location>
        <topology evidence="1">Multi-pass membrane protein</topology>
    </subcellularLocation>
</comment>
<dbReference type="Proteomes" id="UP000095300">
    <property type="component" value="Unassembled WGS sequence"/>
</dbReference>
<dbReference type="SUPFAM" id="SSF53850">
    <property type="entry name" value="Periplasmic binding protein-like II"/>
    <property type="match status" value="1"/>
</dbReference>
<dbReference type="PANTHER" id="PTHR42643">
    <property type="entry name" value="IONOTROPIC RECEPTOR 20A-RELATED"/>
    <property type="match status" value="1"/>
</dbReference>
<evidence type="ECO:0008006" key="11">
    <source>
        <dbReference type="Google" id="ProtNLM"/>
    </source>
</evidence>
<sequence>MDVKKLFICILFILEEHKGRSIITSSYLENLLTYINEVGNMESIGNNQSVATTISVHSHHLSKLLNGIGEYWNITSLYIIYNTRLISHHPYQDFLEELCANASYLGQLPRMAISSQHIKSRLIMDNGFRESSLVLTLMHSTHDRVLETTAYATRFKRSCFTIYLMHLFAISTEDMNSLFEKLWRYQLRRPLVISNGGDFFTMDPYPKLRIVNVTNENVTQYFPKIANTRDFKGYILNVTVQADVPFTLVYRNPKTSEYEMDGIGGWVVTELMKRLNVTLNVYPLNWNNSDYLYLTHIYDLLLSGEIELSPHMFTTIVQRDLDYSYPYVSSSVCVMAPVPKKKTINLLGFLDWTLCLFLLLMVAVNEIIWKIYWHYRSRMHLSRPFLPYRSLYVIFLFLGIPLPSWSVPTIRRLRFCSFIRILLIYFLLTYCGMYISQIFSSNLSSFLTASFLKSPSFHLDNIFESEVPLMLGYNMANTLKKRYNLTEADMSKYFVVASPEVIEEHRIALNASYMYLVPSQVFELIAEQQRYMDPKRFVTTQICFGTFPYQMQLRADSHFTDLLQEFILHLSESGLHTYWKANFIQRARKYSNLNYIRDEKFSKSSSEMAFSFNTLTVMIFVLAVGYSCSLVVFLWELYGQRIRRIWG</sequence>
<keyword evidence="2" id="KW-1003">Cell membrane</keyword>
<accession>A0A2Y9D4R8</accession>
<feature type="transmembrane region" description="Helical" evidence="8">
    <location>
        <begin position="417"/>
        <end position="435"/>
    </location>
</feature>
<keyword evidence="6" id="KW-0675">Receptor</keyword>
<reference evidence="9" key="1">
    <citation type="submission" date="2020-05" db="UniProtKB">
        <authorList>
            <consortium name="EnsemblMetazoa"/>
        </authorList>
    </citation>
    <scope>IDENTIFICATION</scope>
    <source>
        <strain evidence="9">USDA</strain>
    </source>
</reference>
<organism evidence="9 10">
    <name type="scientific">Stomoxys calcitrans</name>
    <name type="common">Stable fly</name>
    <name type="synonym">Conops calcitrans</name>
    <dbReference type="NCBI Taxonomy" id="35570"/>
    <lineage>
        <taxon>Eukaryota</taxon>
        <taxon>Metazoa</taxon>
        <taxon>Ecdysozoa</taxon>
        <taxon>Arthropoda</taxon>
        <taxon>Hexapoda</taxon>
        <taxon>Insecta</taxon>
        <taxon>Pterygota</taxon>
        <taxon>Neoptera</taxon>
        <taxon>Endopterygota</taxon>
        <taxon>Diptera</taxon>
        <taxon>Brachycera</taxon>
        <taxon>Muscomorpha</taxon>
        <taxon>Muscoidea</taxon>
        <taxon>Muscidae</taxon>
        <taxon>Stomoxys</taxon>
    </lineage>
</organism>
<keyword evidence="7" id="KW-0325">Glycoprotein</keyword>
<keyword evidence="3 8" id="KW-0812">Transmembrane</keyword>
<dbReference type="GO" id="GO:0005886">
    <property type="term" value="C:plasma membrane"/>
    <property type="evidence" value="ECO:0007669"/>
    <property type="project" value="UniProtKB-SubCell"/>
</dbReference>
<evidence type="ECO:0000256" key="8">
    <source>
        <dbReference type="SAM" id="Phobius"/>
    </source>
</evidence>